<reference evidence="4 5" key="1">
    <citation type="journal article" date="2013" name="PLoS ONE">
        <title>Genomic analysis of Melioribacter roseus, facultatively anaerobic organotrophic bacterium representing a novel deep lineage within Bacteriodetes/Chlorobi group.</title>
        <authorList>
            <person name="Kadnikov V.V."/>
            <person name="Mardanov A.V."/>
            <person name="Podosokorskaya O.A."/>
            <person name="Gavrilov S.N."/>
            <person name="Kublanov I.V."/>
            <person name="Beletsky A.V."/>
            <person name="Bonch-Osmolovskaya E.A."/>
            <person name="Ravin N.V."/>
        </authorList>
    </citation>
    <scope>NUCLEOTIDE SEQUENCE [LARGE SCALE GENOMIC DNA]</scope>
    <source>
        <strain evidence="5">JCM 17771 / P3M-2</strain>
    </source>
</reference>
<feature type="compositionally biased region" description="Basic residues" evidence="1">
    <location>
        <begin position="64"/>
        <end position="78"/>
    </location>
</feature>
<protein>
    <recommendedName>
        <fullName evidence="3">DZANK-type domain-containing protein</fullName>
    </recommendedName>
</protein>
<dbReference type="STRING" id="1191523.MROS_0776"/>
<feature type="transmembrane region" description="Helical" evidence="2">
    <location>
        <begin position="89"/>
        <end position="111"/>
    </location>
</feature>
<dbReference type="InterPro" id="IPR025874">
    <property type="entry name" value="DZR"/>
</dbReference>
<dbReference type="OrthoDB" id="1099323at2"/>
<sequence length="304" mass="33759">MICNNCGLNNNDENKFCTNCGVKLEKATVSCNMCGADNDSSNTYCVSCGAKIKAAVQQGELRPKKNKRNPSKTIKGKHRSNNYNIEKRLNFKPLIITIGVFVASLAIYTIIDKNINKDNLYKPANFEIKSGNPAVEAKVYEIASKFVCSCGTCGEESLELCTCPRAAEERQFIREYVEKNANSSDIIMALANKYGYLKSEYAKSYNVDKSRVWNTTEIKYPSSPAKGINASAQSATFADINNIYSAFNCPCGQCGIDELKDCNCNHPNGATEVKKFIRDRIAENKYSVDQIIELVDKRYGGKKI</sequence>
<gene>
    <name evidence="4" type="ordered locus">MROS_0776</name>
</gene>
<feature type="region of interest" description="Disordered" evidence="1">
    <location>
        <begin position="59"/>
        <end position="78"/>
    </location>
</feature>
<dbReference type="AlphaFoldDB" id="I6ZYC1"/>
<evidence type="ECO:0000313" key="4">
    <source>
        <dbReference type="EMBL" id="AFN74018.1"/>
    </source>
</evidence>
<evidence type="ECO:0000256" key="2">
    <source>
        <dbReference type="SAM" id="Phobius"/>
    </source>
</evidence>
<name>I6ZYC1_MELRP</name>
<evidence type="ECO:0000313" key="5">
    <source>
        <dbReference type="Proteomes" id="UP000009011"/>
    </source>
</evidence>
<organism evidence="4 5">
    <name type="scientific">Melioribacter roseus (strain DSM 23840 / JCM 17771 / VKM B-2668 / P3M-2)</name>
    <dbReference type="NCBI Taxonomy" id="1191523"/>
    <lineage>
        <taxon>Bacteria</taxon>
        <taxon>Pseudomonadati</taxon>
        <taxon>Ignavibacteriota</taxon>
        <taxon>Ignavibacteria</taxon>
        <taxon>Ignavibacteriales</taxon>
        <taxon>Melioribacteraceae</taxon>
        <taxon>Melioribacter</taxon>
    </lineage>
</organism>
<dbReference type="EMBL" id="CP003557">
    <property type="protein sequence ID" value="AFN74018.1"/>
    <property type="molecule type" value="Genomic_DNA"/>
</dbReference>
<keyword evidence="2" id="KW-0472">Membrane</keyword>
<dbReference type="InterPro" id="IPR038297">
    <property type="entry name" value="CcmH/CycL/NrfF/Ccl2_sf"/>
</dbReference>
<keyword evidence="2" id="KW-1133">Transmembrane helix</keyword>
<dbReference type="Proteomes" id="UP000009011">
    <property type="component" value="Chromosome"/>
</dbReference>
<evidence type="ECO:0000259" key="3">
    <source>
        <dbReference type="Pfam" id="PF12773"/>
    </source>
</evidence>
<dbReference type="Pfam" id="PF12773">
    <property type="entry name" value="DZR"/>
    <property type="match status" value="1"/>
</dbReference>
<evidence type="ECO:0000256" key="1">
    <source>
        <dbReference type="SAM" id="MobiDB-lite"/>
    </source>
</evidence>
<dbReference type="Gene3D" id="1.10.8.640">
    <property type="entry name" value="Cytochrome C biogenesis protein"/>
    <property type="match status" value="2"/>
</dbReference>
<dbReference type="HOGENOM" id="CLU_914679_0_0_10"/>
<dbReference type="KEGG" id="mro:MROS_0776"/>
<proteinExistence type="predicted"/>
<keyword evidence="2" id="KW-0812">Transmembrane</keyword>
<keyword evidence="5" id="KW-1185">Reference proteome</keyword>
<feature type="domain" description="DZANK-type" evidence="3">
    <location>
        <begin position="3"/>
        <end position="49"/>
    </location>
</feature>
<accession>I6ZYC1</accession>
<dbReference type="RefSeq" id="WP_014855454.1">
    <property type="nucleotide sequence ID" value="NC_018178.1"/>
</dbReference>